<dbReference type="Proteomes" id="UP000772434">
    <property type="component" value="Unassembled WGS sequence"/>
</dbReference>
<keyword evidence="3" id="KW-1185">Reference proteome</keyword>
<proteinExistence type="predicted"/>
<feature type="region of interest" description="Disordered" evidence="1">
    <location>
        <begin position="253"/>
        <end position="281"/>
    </location>
</feature>
<accession>A0A9P5Q1P3</accession>
<evidence type="ECO:0000313" key="2">
    <source>
        <dbReference type="EMBL" id="KAF9071965.1"/>
    </source>
</evidence>
<dbReference type="EMBL" id="JADNRY010000028">
    <property type="protein sequence ID" value="KAF9071965.1"/>
    <property type="molecule type" value="Genomic_DNA"/>
</dbReference>
<name>A0A9P5Q1P3_9AGAR</name>
<evidence type="ECO:0000313" key="3">
    <source>
        <dbReference type="Proteomes" id="UP000772434"/>
    </source>
</evidence>
<organism evidence="2 3">
    <name type="scientific">Rhodocollybia butyracea</name>
    <dbReference type="NCBI Taxonomy" id="206335"/>
    <lineage>
        <taxon>Eukaryota</taxon>
        <taxon>Fungi</taxon>
        <taxon>Dikarya</taxon>
        <taxon>Basidiomycota</taxon>
        <taxon>Agaricomycotina</taxon>
        <taxon>Agaricomycetes</taxon>
        <taxon>Agaricomycetidae</taxon>
        <taxon>Agaricales</taxon>
        <taxon>Marasmiineae</taxon>
        <taxon>Omphalotaceae</taxon>
        <taxon>Rhodocollybia</taxon>
    </lineage>
</organism>
<protein>
    <submittedName>
        <fullName evidence="2">Uncharacterized protein</fullName>
    </submittedName>
</protein>
<gene>
    <name evidence="2" type="ORF">BDP27DRAFT_1361404</name>
</gene>
<feature type="region of interest" description="Disordered" evidence="1">
    <location>
        <begin position="114"/>
        <end position="146"/>
    </location>
</feature>
<comment type="caution">
    <text evidence="2">The sequence shown here is derived from an EMBL/GenBank/DDBJ whole genome shotgun (WGS) entry which is preliminary data.</text>
</comment>
<evidence type="ECO:0000256" key="1">
    <source>
        <dbReference type="SAM" id="MobiDB-lite"/>
    </source>
</evidence>
<reference evidence="2" key="1">
    <citation type="submission" date="2020-11" db="EMBL/GenBank/DDBJ databases">
        <authorList>
            <consortium name="DOE Joint Genome Institute"/>
            <person name="Ahrendt S."/>
            <person name="Riley R."/>
            <person name="Andreopoulos W."/>
            <person name="Labutti K."/>
            <person name="Pangilinan J."/>
            <person name="Ruiz-Duenas F.J."/>
            <person name="Barrasa J.M."/>
            <person name="Sanchez-Garcia M."/>
            <person name="Camarero S."/>
            <person name="Miyauchi S."/>
            <person name="Serrano A."/>
            <person name="Linde D."/>
            <person name="Babiker R."/>
            <person name="Drula E."/>
            <person name="Ayuso-Fernandez I."/>
            <person name="Pacheco R."/>
            <person name="Padilla G."/>
            <person name="Ferreira P."/>
            <person name="Barriuso J."/>
            <person name="Kellner H."/>
            <person name="Castanera R."/>
            <person name="Alfaro M."/>
            <person name="Ramirez L."/>
            <person name="Pisabarro A.G."/>
            <person name="Kuo A."/>
            <person name="Tritt A."/>
            <person name="Lipzen A."/>
            <person name="He G."/>
            <person name="Yan M."/>
            <person name="Ng V."/>
            <person name="Cullen D."/>
            <person name="Martin F."/>
            <person name="Rosso M.-N."/>
            <person name="Henrissat B."/>
            <person name="Hibbett D."/>
            <person name="Martinez A.T."/>
            <person name="Grigoriev I.V."/>
        </authorList>
    </citation>
    <scope>NUCLEOTIDE SEQUENCE</scope>
    <source>
        <strain evidence="2">AH 40177</strain>
    </source>
</reference>
<sequence>MGFQHSLGIVVTIGKASVVNSHQGSFRKGLARKKYLRITRCPFQELVWLIKQTGLVSNFEVVVAFVELFLPIYFSAIYITNIVFETAVQTFRTLNDIARHSRHTAIVAAPQYVHTPSTPTQPLEDDTDRAHVHEPSNTLKPLADAEPTRPAAVQADSVPAVLSTIPLGIILSLSIQKRRAQVVHFRAYIDAILLHTFSKSSSGQDSRRSSCAVGNSLKRGPITAISTENIINIEATTPRFDVEIISESLLSGGSSSRYDHDNDNKSGSVEMMKKKNSFIGR</sequence>
<dbReference type="AlphaFoldDB" id="A0A9P5Q1P3"/>